<dbReference type="GO" id="GO:0000324">
    <property type="term" value="C:fungal-type vacuole"/>
    <property type="evidence" value="ECO:0007669"/>
    <property type="project" value="TreeGrafter"/>
</dbReference>
<dbReference type="Pfam" id="PF00723">
    <property type="entry name" value="Glyco_hydro_15"/>
    <property type="match status" value="1"/>
</dbReference>
<dbReference type="PANTHER" id="PTHR31616">
    <property type="entry name" value="TREHALASE"/>
    <property type="match status" value="1"/>
</dbReference>
<dbReference type="InterPro" id="IPR012341">
    <property type="entry name" value="6hp_glycosidase-like_sf"/>
</dbReference>
<accession>A0A6C0IYC0</accession>
<dbReference type="PANTHER" id="PTHR31616:SF9">
    <property type="entry name" value="GLUCOAMYLASE, INTRACELLULAR SPORULATION-SPECIFIC"/>
    <property type="match status" value="1"/>
</dbReference>
<dbReference type="InterPro" id="IPR008928">
    <property type="entry name" value="6-hairpin_glycosidase_sf"/>
</dbReference>
<evidence type="ECO:0000313" key="2">
    <source>
        <dbReference type="EMBL" id="QHT97560.1"/>
    </source>
</evidence>
<sequence length="57" mass="6763">MYYLNNTIKSHIIDNINFAKKPGMIIASPSLEPDYNFHWTRDSALVMRVFIDLYQKK</sequence>
<dbReference type="GO" id="GO:0005975">
    <property type="term" value="P:carbohydrate metabolic process"/>
    <property type="evidence" value="ECO:0007669"/>
    <property type="project" value="InterPro"/>
</dbReference>
<reference evidence="2" key="1">
    <citation type="journal article" date="2020" name="Nature">
        <title>Giant virus diversity and host interactions through global metagenomics.</title>
        <authorList>
            <person name="Schulz F."/>
            <person name="Roux S."/>
            <person name="Paez-Espino D."/>
            <person name="Jungbluth S."/>
            <person name="Walsh D.A."/>
            <person name="Denef V.J."/>
            <person name="McMahon K.D."/>
            <person name="Konstantinidis K.T."/>
            <person name="Eloe-Fadrosh E.A."/>
            <person name="Kyrpides N.C."/>
            <person name="Woyke T."/>
        </authorList>
    </citation>
    <scope>NUCLEOTIDE SEQUENCE</scope>
    <source>
        <strain evidence="2">GVMAG-M-3300025138-11</strain>
    </source>
</reference>
<name>A0A6C0IYC0_9ZZZZ</name>
<dbReference type="Gene3D" id="1.50.10.10">
    <property type="match status" value="1"/>
</dbReference>
<dbReference type="SUPFAM" id="SSF48208">
    <property type="entry name" value="Six-hairpin glycosidases"/>
    <property type="match status" value="1"/>
</dbReference>
<dbReference type="EMBL" id="MN740280">
    <property type="protein sequence ID" value="QHT97560.1"/>
    <property type="molecule type" value="Genomic_DNA"/>
</dbReference>
<organism evidence="2">
    <name type="scientific">viral metagenome</name>
    <dbReference type="NCBI Taxonomy" id="1070528"/>
    <lineage>
        <taxon>unclassified sequences</taxon>
        <taxon>metagenomes</taxon>
        <taxon>organismal metagenomes</taxon>
    </lineage>
</organism>
<dbReference type="GO" id="GO:0004553">
    <property type="term" value="F:hydrolase activity, hydrolyzing O-glycosyl compounds"/>
    <property type="evidence" value="ECO:0007669"/>
    <property type="project" value="TreeGrafter"/>
</dbReference>
<proteinExistence type="predicted"/>
<dbReference type="AlphaFoldDB" id="A0A6C0IYC0"/>
<evidence type="ECO:0000259" key="1">
    <source>
        <dbReference type="Pfam" id="PF00723"/>
    </source>
</evidence>
<dbReference type="InterPro" id="IPR011613">
    <property type="entry name" value="GH15-like"/>
</dbReference>
<protein>
    <recommendedName>
        <fullName evidence="1">GH15-like domain-containing protein</fullName>
    </recommendedName>
</protein>
<feature type="domain" description="GH15-like" evidence="1">
    <location>
        <begin position="12"/>
        <end position="56"/>
    </location>
</feature>